<accession>A0ABW8F5N1</accession>
<feature type="region of interest" description="Disordered" evidence="1">
    <location>
        <begin position="1"/>
        <end position="62"/>
    </location>
</feature>
<reference evidence="2 3" key="1">
    <citation type="submission" date="2024-10" db="EMBL/GenBank/DDBJ databases">
        <title>The Natural Products Discovery Center: Release of the First 8490 Sequenced Strains for Exploring Actinobacteria Biosynthetic Diversity.</title>
        <authorList>
            <person name="Kalkreuter E."/>
            <person name="Kautsar S.A."/>
            <person name="Yang D."/>
            <person name="Bader C.D."/>
            <person name="Teijaro C.N."/>
            <person name="Fluegel L."/>
            <person name="Davis C.M."/>
            <person name="Simpson J.R."/>
            <person name="Lauterbach L."/>
            <person name="Steele A.D."/>
            <person name="Gui C."/>
            <person name="Meng S."/>
            <person name="Li G."/>
            <person name="Viehrig K."/>
            <person name="Ye F."/>
            <person name="Su P."/>
            <person name="Kiefer A.F."/>
            <person name="Nichols A."/>
            <person name="Cepeda A.J."/>
            <person name="Yan W."/>
            <person name="Fan B."/>
            <person name="Jiang Y."/>
            <person name="Adhikari A."/>
            <person name="Zheng C.-J."/>
            <person name="Schuster L."/>
            <person name="Cowan T.M."/>
            <person name="Smanski M.J."/>
            <person name="Chevrette M.G."/>
            <person name="De Carvalho L.P.S."/>
            <person name="Shen B."/>
        </authorList>
    </citation>
    <scope>NUCLEOTIDE SEQUENCE [LARGE SCALE GENOMIC DNA]</scope>
    <source>
        <strain evidence="2 3">NPDC087045</strain>
    </source>
</reference>
<feature type="compositionally biased region" description="Polar residues" evidence="1">
    <location>
        <begin position="52"/>
        <end position="62"/>
    </location>
</feature>
<evidence type="ECO:0000256" key="1">
    <source>
        <dbReference type="SAM" id="MobiDB-lite"/>
    </source>
</evidence>
<dbReference type="RefSeq" id="WP_402703503.1">
    <property type="nucleotide sequence ID" value="NZ_JBIUZV010000019.1"/>
</dbReference>
<gene>
    <name evidence="2" type="ORF">ACIPEN_21730</name>
</gene>
<feature type="compositionally biased region" description="Polar residues" evidence="1">
    <location>
        <begin position="1"/>
        <end position="10"/>
    </location>
</feature>
<name>A0ABW8F5N1_9BURK</name>
<comment type="caution">
    <text evidence="2">The sequence shown here is derived from an EMBL/GenBank/DDBJ whole genome shotgun (WGS) entry which is preliminary data.</text>
</comment>
<organism evidence="2 3">
    <name type="scientific">Herbaspirillum chlorophenolicum</name>
    <dbReference type="NCBI Taxonomy" id="211589"/>
    <lineage>
        <taxon>Bacteria</taxon>
        <taxon>Pseudomonadati</taxon>
        <taxon>Pseudomonadota</taxon>
        <taxon>Betaproteobacteria</taxon>
        <taxon>Burkholderiales</taxon>
        <taxon>Oxalobacteraceae</taxon>
        <taxon>Herbaspirillum</taxon>
    </lineage>
</organism>
<evidence type="ECO:0000313" key="3">
    <source>
        <dbReference type="Proteomes" id="UP001617427"/>
    </source>
</evidence>
<dbReference type="Proteomes" id="UP001617427">
    <property type="component" value="Unassembled WGS sequence"/>
</dbReference>
<protein>
    <submittedName>
        <fullName evidence="2">Uncharacterized protein</fullName>
    </submittedName>
</protein>
<sequence length="62" mass="6400">MVNDTGSWLSAEQAVMPDGTERENLPLVKKKLPALSQSAGNDDAGLHALPTGQASLIPSPSS</sequence>
<keyword evidence="3" id="KW-1185">Reference proteome</keyword>
<evidence type="ECO:0000313" key="2">
    <source>
        <dbReference type="EMBL" id="MFJ3048463.1"/>
    </source>
</evidence>
<proteinExistence type="predicted"/>
<dbReference type="EMBL" id="JBIUZV010000019">
    <property type="protein sequence ID" value="MFJ3048463.1"/>
    <property type="molecule type" value="Genomic_DNA"/>
</dbReference>